<organism evidence="1 2">
    <name type="scientific">Candidatus Yonathbacteria bacterium RIFCSPHIGHO2_01_FULL_51_10</name>
    <dbReference type="NCBI Taxonomy" id="1802723"/>
    <lineage>
        <taxon>Bacteria</taxon>
        <taxon>Candidatus Yonathiibacteriota</taxon>
    </lineage>
</organism>
<gene>
    <name evidence="1" type="ORF">A2675_02955</name>
</gene>
<protein>
    <submittedName>
        <fullName evidence="1">Uncharacterized protein</fullName>
    </submittedName>
</protein>
<dbReference type="Proteomes" id="UP000176997">
    <property type="component" value="Unassembled WGS sequence"/>
</dbReference>
<accession>A0A1G2S8I1</accession>
<dbReference type="EMBL" id="MHUS01000012">
    <property type="protein sequence ID" value="OHA81376.1"/>
    <property type="molecule type" value="Genomic_DNA"/>
</dbReference>
<sequence>MPHKKIIITLALLAFLGVGASVYQYNKSIQGKISQQREVATTTPSTESGGIKEDALVGVWELSLVEDPSDPQCKEVKDENVLCIPNDSQELDFSSDAGLNVFSSFLHHRPELSGCVWHVQRDVIDWSCNPEVNSSNLSGTFKILSLSSTTLRIETDGIPLSGVYTRIK</sequence>
<proteinExistence type="predicted"/>
<reference evidence="1 2" key="1">
    <citation type="journal article" date="2016" name="Nat. Commun.">
        <title>Thousands of microbial genomes shed light on interconnected biogeochemical processes in an aquifer system.</title>
        <authorList>
            <person name="Anantharaman K."/>
            <person name="Brown C.T."/>
            <person name="Hug L.A."/>
            <person name="Sharon I."/>
            <person name="Castelle C.J."/>
            <person name="Probst A.J."/>
            <person name="Thomas B.C."/>
            <person name="Singh A."/>
            <person name="Wilkins M.J."/>
            <person name="Karaoz U."/>
            <person name="Brodie E.L."/>
            <person name="Williams K.H."/>
            <person name="Hubbard S.S."/>
            <person name="Banfield J.F."/>
        </authorList>
    </citation>
    <scope>NUCLEOTIDE SEQUENCE [LARGE SCALE GENOMIC DNA]</scope>
</reference>
<comment type="caution">
    <text evidence="1">The sequence shown here is derived from an EMBL/GenBank/DDBJ whole genome shotgun (WGS) entry which is preliminary data.</text>
</comment>
<name>A0A1G2S8I1_9BACT</name>
<evidence type="ECO:0000313" key="1">
    <source>
        <dbReference type="EMBL" id="OHA81376.1"/>
    </source>
</evidence>
<evidence type="ECO:0000313" key="2">
    <source>
        <dbReference type="Proteomes" id="UP000176997"/>
    </source>
</evidence>
<dbReference type="AlphaFoldDB" id="A0A1G2S8I1"/>